<protein>
    <submittedName>
        <fullName evidence="2">Uncharacterized protein</fullName>
    </submittedName>
</protein>
<keyword evidence="3" id="KW-1185">Reference proteome</keyword>
<organism evidence="2 3">
    <name type="scientific">Clonostachys chloroleuca</name>
    <dbReference type="NCBI Taxonomy" id="1926264"/>
    <lineage>
        <taxon>Eukaryota</taxon>
        <taxon>Fungi</taxon>
        <taxon>Dikarya</taxon>
        <taxon>Ascomycota</taxon>
        <taxon>Pezizomycotina</taxon>
        <taxon>Sordariomycetes</taxon>
        <taxon>Hypocreomycetidae</taxon>
        <taxon>Hypocreales</taxon>
        <taxon>Bionectriaceae</taxon>
        <taxon>Clonostachys</taxon>
    </lineage>
</organism>
<dbReference type="PROSITE" id="PS51257">
    <property type="entry name" value="PROKAR_LIPOPROTEIN"/>
    <property type="match status" value="1"/>
</dbReference>
<name>A0AA35M0N6_9HYPO</name>
<evidence type="ECO:0000313" key="3">
    <source>
        <dbReference type="Proteomes" id="UP001160390"/>
    </source>
</evidence>
<evidence type="ECO:0000256" key="1">
    <source>
        <dbReference type="SAM" id="SignalP"/>
    </source>
</evidence>
<feature type="chain" id="PRO_5041253097" evidence="1">
    <location>
        <begin position="34"/>
        <end position="134"/>
    </location>
</feature>
<sequence length="134" mass="14866">MLRSSLSQFGQFVSFSMVCLHLSMLSSICACLAQSSWLFRSPELSRLMFLPQLRKTRRVNSLPQSNSATSGSSGEQVVYFLVARHSMDGLDQSREHLEVPVAPEQVLQFRSGELLELGDLVVISSGVDTDMVKI</sequence>
<feature type="signal peptide" evidence="1">
    <location>
        <begin position="1"/>
        <end position="33"/>
    </location>
</feature>
<accession>A0AA35M0N6</accession>
<evidence type="ECO:0000313" key="2">
    <source>
        <dbReference type="EMBL" id="CAI6087980.1"/>
    </source>
</evidence>
<dbReference type="Proteomes" id="UP001160390">
    <property type="component" value="Unassembled WGS sequence"/>
</dbReference>
<dbReference type="AlphaFoldDB" id="A0AA35M0N6"/>
<gene>
    <name evidence="2" type="ORF">CCHLO57077_00013089</name>
</gene>
<comment type="caution">
    <text evidence="2">The sequence shown here is derived from an EMBL/GenBank/DDBJ whole genome shotgun (WGS) entry which is preliminary data.</text>
</comment>
<reference evidence="2" key="1">
    <citation type="submission" date="2023-01" db="EMBL/GenBank/DDBJ databases">
        <authorList>
            <person name="Piombo E."/>
        </authorList>
    </citation>
    <scope>NUCLEOTIDE SEQUENCE</scope>
</reference>
<proteinExistence type="predicted"/>
<keyword evidence="1" id="KW-0732">Signal</keyword>
<dbReference type="EMBL" id="CABFNP030000812">
    <property type="protein sequence ID" value="CAI6087980.1"/>
    <property type="molecule type" value="Genomic_DNA"/>
</dbReference>